<dbReference type="Pfam" id="PF13622">
    <property type="entry name" value="4HBT_3"/>
    <property type="match status" value="1"/>
</dbReference>
<dbReference type="InterPro" id="IPR049449">
    <property type="entry name" value="TesB_ACOT8-like_N"/>
</dbReference>
<name>A0A420WFC3_9PROT</name>
<dbReference type="EMBL" id="RBII01000002">
    <property type="protein sequence ID" value="RKQ69672.1"/>
    <property type="molecule type" value="Genomic_DNA"/>
</dbReference>
<dbReference type="InterPro" id="IPR042171">
    <property type="entry name" value="Acyl-CoA_hotdog"/>
</dbReference>
<dbReference type="Gene3D" id="2.40.160.210">
    <property type="entry name" value="Acyl-CoA thioesterase, double hotdog domain"/>
    <property type="match status" value="1"/>
</dbReference>
<dbReference type="InParanoid" id="A0A420WFC3"/>
<protein>
    <submittedName>
        <fullName evidence="3">Acyl-CoA thioesterase</fullName>
    </submittedName>
</protein>
<sequence>MPVKDTDKPLGFRDIAESLTLTSEGWKAEICEGWKQGRTVYGGLSAALALEAVFRNHSDLPPLRSANIGFIGPVTDNPVYKTEVLRQGRNVVTIEAKGYVDEAVVITVTFAFGASRESILDVNCPMPEAKSPALYEAYTPEQIRAFVPNFFHNFDTRLVEGSRPVTGADKGYIRTWSRHFDTASREGISSLFCIADVLPPAAMPVLTQPGPVSSMTWMFNVLSDNPETEDGWWQIESDLTAAKNGYSSQIMRIWNSQGELVVEGVQSVTVFV</sequence>
<dbReference type="SUPFAM" id="SSF54637">
    <property type="entry name" value="Thioesterase/thiol ester dehydrase-isomerase"/>
    <property type="match status" value="2"/>
</dbReference>
<feature type="domain" description="Acyl-CoA thioesterase-like C-terminal" evidence="2">
    <location>
        <begin position="143"/>
        <end position="270"/>
    </location>
</feature>
<evidence type="ECO:0000259" key="2">
    <source>
        <dbReference type="Pfam" id="PF20789"/>
    </source>
</evidence>
<organism evidence="3 4">
    <name type="scientific">Litorimonas taeanensis</name>
    <dbReference type="NCBI Taxonomy" id="568099"/>
    <lineage>
        <taxon>Bacteria</taxon>
        <taxon>Pseudomonadati</taxon>
        <taxon>Pseudomonadota</taxon>
        <taxon>Alphaproteobacteria</taxon>
        <taxon>Maricaulales</taxon>
        <taxon>Robiginitomaculaceae</taxon>
    </lineage>
</organism>
<dbReference type="InterPro" id="IPR049450">
    <property type="entry name" value="ACOT8-like_C"/>
</dbReference>
<evidence type="ECO:0000313" key="3">
    <source>
        <dbReference type="EMBL" id="RKQ69672.1"/>
    </source>
</evidence>
<dbReference type="RefSeq" id="WP_170144987.1">
    <property type="nucleotide sequence ID" value="NZ_RBII01000002.1"/>
</dbReference>
<accession>A0A420WFC3</accession>
<comment type="caution">
    <text evidence="3">The sequence shown here is derived from an EMBL/GenBank/DDBJ whole genome shotgun (WGS) entry which is preliminary data.</text>
</comment>
<dbReference type="AlphaFoldDB" id="A0A420WFC3"/>
<dbReference type="Proteomes" id="UP000282211">
    <property type="component" value="Unassembled WGS sequence"/>
</dbReference>
<feature type="domain" description="Acyl-CoA thioesterase-like N-terminal HotDog" evidence="1">
    <location>
        <begin position="32"/>
        <end position="112"/>
    </location>
</feature>
<gene>
    <name evidence="3" type="ORF">DES40_2476</name>
</gene>
<evidence type="ECO:0000313" key="4">
    <source>
        <dbReference type="Proteomes" id="UP000282211"/>
    </source>
</evidence>
<keyword evidence="4" id="KW-1185">Reference proteome</keyword>
<dbReference type="InterPro" id="IPR029069">
    <property type="entry name" value="HotDog_dom_sf"/>
</dbReference>
<dbReference type="Pfam" id="PF20789">
    <property type="entry name" value="4HBT_3C"/>
    <property type="match status" value="1"/>
</dbReference>
<evidence type="ECO:0000259" key="1">
    <source>
        <dbReference type="Pfam" id="PF13622"/>
    </source>
</evidence>
<reference evidence="3 4" key="1">
    <citation type="submission" date="2018-10" db="EMBL/GenBank/DDBJ databases">
        <title>Genomic Encyclopedia of Type Strains, Phase IV (KMG-IV): sequencing the most valuable type-strain genomes for metagenomic binning, comparative biology and taxonomic classification.</title>
        <authorList>
            <person name="Goeker M."/>
        </authorList>
    </citation>
    <scope>NUCLEOTIDE SEQUENCE [LARGE SCALE GENOMIC DNA]</scope>
    <source>
        <strain evidence="3 4">DSM 22008</strain>
    </source>
</reference>
<proteinExistence type="predicted"/>